<keyword evidence="1" id="KW-0812">Transmembrane</keyword>
<feature type="transmembrane region" description="Helical" evidence="1">
    <location>
        <begin position="12"/>
        <end position="33"/>
    </location>
</feature>
<dbReference type="EMBL" id="HBHK01006474">
    <property type="protein sequence ID" value="CAD9672377.1"/>
    <property type="molecule type" value="Transcribed_RNA"/>
</dbReference>
<keyword evidence="1" id="KW-1133">Transmembrane helix</keyword>
<evidence type="ECO:0000313" key="2">
    <source>
        <dbReference type="EMBL" id="CAD9672377.1"/>
    </source>
</evidence>
<accession>A0A7S2RIS2</accession>
<feature type="transmembrane region" description="Helical" evidence="1">
    <location>
        <begin position="45"/>
        <end position="63"/>
    </location>
</feature>
<feature type="transmembrane region" description="Helical" evidence="1">
    <location>
        <begin position="151"/>
        <end position="171"/>
    </location>
</feature>
<proteinExistence type="predicted"/>
<feature type="transmembrane region" description="Helical" evidence="1">
    <location>
        <begin position="191"/>
        <end position="209"/>
    </location>
</feature>
<feature type="transmembrane region" description="Helical" evidence="1">
    <location>
        <begin position="75"/>
        <end position="98"/>
    </location>
</feature>
<organism evidence="2">
    <name type="scientific">Mucochytrium quahogii</name>
    <dbReference type="NCBI Taxonomy" id="96639"/>
    <lineage>
        <taxon>Eukaryota</taxon>
        <taxon>Sar</taxon>
        <taxon>Stramenopiles</taxon>
        <taxon>Bigyra</taxon>
        <taxon>Labyrinthulomycetes</taxon>
        <taxon>Thraustochytrida</taxon>
        <taxon>Thraustochytriidae</taxon>
        <taxon>Mucochytrium</taxon>
    </lineage>
</organism>
<name>A0A7S2RIS2_9STRA</name>
<gene>
    <name evidence="2" type="ORF">QSP1433_LOCUS3915</name>
</gene>
<dbReference type="AlphaFoldDB" id="A0A7S2RIS2"/>
<feature type="transmembrane region" description="Helical" evidence="1">
    <location>
        <begin position="110"/>
        <end position="130"/>
    </location>
</feature>
<evidence type="ECO:0000256" key="1">
    <source>
        <dbReference type="SAM" id="Phobius"/>
    </source>
</evidence>
<protein>
    <submittedName>
        <fullName evidence="2">Uncharacterized protein</fullName>
    </submittedName>
</protein>
<reference evidence="2" key="1">
    <citation type="submission" date="2021-01" db="EMBL/GenBank/DDBJ databases">
        <authorList>
            <person name="Corre E."/>
            <person name="Pelletier E."/>
            <person name="Niang G."/>
            <person name="Scheremetjew M."/>
            <person name="Finn R."/>
            <person name="Kale V."/>
            <person name="Holt S."/>
            <person name="Cochrane G."/>
            <person name="Meng A."/>
            <person name="Brown T."/>
            <person name="Cohen L."/>
        </authorList>
    </citation>
    <scope>NUCLEOTIDE SEQUENCE</scope>
    <source>
        <strain evidence="2">NY070348D</strain>
    </source>
</reference>
<sequence length="237" mass="26506">MGVGQFVQESNVIWMFMTVVAGALVGLVLSFLVNTILVEISLDSFPAFYFGFVFLFLGVLMVFRVVRFQGWKKRVLMLTFALMIIASGVLCFVFKASWLFTLSPLAKMPLYGLLGISTCFMMTFTILDVINFCSSCCSPSGVALIESAEQVNLVLIVSVIMGFGYGIFFGLLDVGKKAHTGNQLRRQLVHEEIFCVPFGITLGACAALYNEYLRQRQIKEGEYKYSPLYTDEQDDMI</sequence>
<keyword evidence="1" id="KW-0472">Membrane</keyword>